<dbReference type="KEGG" id="fox:FOXG_16366"/>
<dbReference type="EMBL" id="DS231729">
    <property type="protein sequence ID" value="KNB18965.1"/>
    <property type="molecule type" value="Genomic_DNA"/>
</dbReference>
<dbReference type="RefSeq" id="XP_018244711.1">
    <property type="nucleotide sequence ID" value="XM_018385932.1"/>
</dbReference>
<dbReference type="InterPro" id="IPR055481">
    <property type="entry name" value="DUF7053"/>
</dbReference>
<evidence type="ECO:0000313" key="5">
    <source>
        <dbReference type="Proteomes" id="UP000009097"/>
    </source>
</evidence>
<dbReference type="VEuPathDB" id="FungiDB:FOXG_16366"/>
<dbReference type="RefSeq" id="XP_018257010.1">
    <property type="nucleotide sequence ID" value="XM_018396399.1"/>
</dbReference>
<reference evidence="2" key="1">
    <citation type="submission" date="2007-04" db="EMBL/GenBank/DDBJ databases">
        <authorList>
            <consortium name="The Broad Institute Genome Sequencing Platform"/>
            <person name="Birren B."/>
            <person name="Lander E."/>
            <person name="Galagan J."/>
            <person name="Nusbaum C."/>
            <person name="Devon K."/>
            <person name="Ma L.-J."/>
            <person name="Jaffe D."/>
            <person name="Butler J."/>
            <person name="Alvarez P."/>
            <person name="Gnerre S."/>
            <person name="Grabherr M."/>
            <person name="Kleber M."/>
            <person name="Mauceli E."/>
            <person name="Brockman W."/>
            <person name="MacCallum I.A."/>
            <person name="Young S."/>
            <person name="LaButti K."/>
            <person name="DeCaprio D."/>
            <person name="Crawford M."/>
            <person name="Koehrsen M."/>
            <person name="Engels R."/>
            <person name="Montgomery P."/>
            <person name="Pearson M."/>
            <person name="Howarth C."/>
            <person name="Larson L."/>
            <person name="White J."/>
            <person name="O'Leary S."/>
            <person name="Kodira C."/>
            <person name="Zeng Q."/>
            <person name="Yandava C."/>
            <person name="Alvarado L."/>
            <person name="Kistler C."/>
            <person name="Shim W.-B."/>
            <person name="Kang S."/>
            <person name="Woloshuk C."/>
        </authorList>
    </citation>
    <scope>NUCLEOTIDE SEQUENCE</scope>
    <source>
        <strain evidence="2">4287</strain>
    </source>
</reference>
<evidence type="ECO:0000313" key="3">
    <source>
        <dbReference type="EMBL" id="KNB06666.1"/>
    </source>
</evidence>
<name>A0A0J9V094_FUSO4</name>
<feature type="domain" description="DUF7053" evidence="1">
    <location>
        <begin position="3"/>
        <end position="159"/>
    </location>
</feature>
<dbReference type="Proteomes" id="UP000009097">
    <property type="component" value="Unassembled WGS sequence"/>
</dbReference>
<evidence type="ECO:0000313" key="2">
    <source>
        <dbReference type="EMBL" id="KNB04740.1"/>
    </source>
</evidence>
<dbReference type="EMBL" id="DS231704">
    <property type="protein sequence ID" value="KNB06666.1"/>
    <property type="molecule type" value="Genomic_DNA"/>
</dbReference>
<evidence type="ECO:0000313" key="4">
    <source>
        <dbReference type="EMBL" id="KNB18965.1"/>
    </source>
</evidence>
<dbReference type="VEuPathDB" id="FungiDB:FOXG_06779"/>
<dbReference type="GeneID" id="28948594"/>
<dbReference type="AlphaFoldDB" id="A0A0J9V094"/>
<dbReference type="KEGG" id="fox:FOXG_07341"/>
<organism evidence="2 5">
    <name type="scientific">Fusarium oxysporum f. sp. lycopersici (strain 4287 / CBS 123668 / FGSC 9935 / NRRL 34936)</name>
    <name type="common">Fusarium vascular wilt of tomato</name>
    <dbReference type="NCBI Taxonomy" id="426428"/>
    <lineage>
        <taxon>Eukaryota</taxon>
        <taxon>Fungi</taxon>
        <taxon>Dikarya</taxon>
        <taxon>Ascomycota</taxon>
        <taxon>Pezizomycotina</taxon>
        <taxon>Sordariomycetes</taxon>
        <taxon>Hypocreomycetidae</taxon>
        <taxon>Hypocreales</taxon>
        <taxon>Nectriaceae</taxon>
        <taxon>Fusarium</taxon>
        <taxon>Fusarium oxysporum species complex</taxon>
    </lineage>
</organism>
<dbReference type="GeneID" id="28957251"/>
<dbReference type="GeneID" id="28949040"/>
<proteinExistence type="predicted"/>
<accession>A0A0J9V094</accession>
<evidence type="ECO:0000259" key="1">
    <source>
        <dbReference type="Pfam" id="PF23155"/>
    </source>
</evidence>
<dbReference type="EMBL" id="DS231702">
    <property type="protein sequence ID" value="KNB04740.1"/>
    <property type="molecule type" value="Genomic_DNA"/>
</dbReference>
<dbReference type="KEGG" id="fox:FOXG_06779"/>
<dbReference type="RefSeq" id="XP_018242785.1">
    <property type="nucleotide sequence ID" value="XM_018385431.1"/>
</dbReference>
<dbReference type="VEuPathDB" id="FungiDB:FOXG_07341"/>
<dbReference type="Pfam" id="PF23155">
    <property type="entry name" value="DUF7053"/>
    <property type="match status" value="1"/>
</dbReference>
<sequence length="310" mass="34639">MRAQHHFSVTVPLPGNLPPQFLIGWLQKYTTTLKHNFSVLSFVEISTLPASIADDPFIGPWDATVRTYHIDELYTLIPGLTVRMQWSAVYKCVPGGIRLRVSAPNGNVIRSQWIVRPCWDGSTLTSPGSGSTSSSTVVEDMWELYDEGYLEGNRLIMPFSMSNDTELRELLTSPPGAIPYVLSATSFYLDISGSAPSIFPRTTDRLGCPDDIRSTLLLDIQDRCTLTLTFACSLTLPRPTTAALAARTTPAALSCSTFWVLWNLYEEQLTSKPSLYFPTFFILLLQEKPKNSSIRYETSFKFSAVQRELS</sequence>
<protein>
    <recommendedName>
        <fullName evidence="1">DUF7053 domain-containing protein</fullName>
    </recommendedName>
</protein>
<reference evidence="2" key="2">
    <citation type="journal article" date="2010" name="Nature">
        <title>Comparative genomics reveals mobile pathogenicity chromosomes in Fusarium.</title>
        <authorList>
            <person name="Ma L.J."/>
            <person name="van der Does H.C."/>
            <person name="Borkovich K.A."/>
            <person name="Coleman J.J."/>
            <person name="Daboussi M.J."/>
            <person name="Di Pietro A."/>
            <person name="Dufresne M."/>
            <person name="Freitag M."/>
            <person name="Grabherr M."/>
            <person name="Henrissat B."/>
            <person name="Houterman P.M."/>
            <person name="Kang S."/>
            <person name="Shim W.B."/>
            <person name="Woloshuk C."/>
            <person name="Xie X."/>
            <person name="Xu J.R."/>
            <person name="Antoniw J."/>
            <person name="Baker S.E."/>
            <person name="Bluhm B.H."/>
            <person name="Breakspear A."/>
            <person name="Brown D.W."/>
            <person name="Butchko R.A."/>
            <person name="Chapman S."/>
            <person name="Coulson R."/>
            <person name="Coutinho P.M."/>
            <person name="Danchin E.G."/>
            <person name="Diener A."/>
            <person name="Gale L.R."/>
            <person name="Gardiner D.M."/>
            <person name="Goff S."/>
            <person name="Hammond-Kosack K.E."/>
            <person name="Hilburn K."/>
            <person name="Hua-Van A."/>
            <person name="Jonkers W."/>
            <person name="Kazan K."/>
            <person name="Kodira C.D."/>
            <person name="Koehrsen M."/>
            <person name="Kumar L."/>
            <person name="Lee Y.H."/>
            <person name="Li L."/>
            <person name="Manners J.M."/>
            <person name="Miranda-Saavedra D."/>
            <person name="Mukherjee M."/>
            <person name="Park G."/>
            <person name="Park J."/>
            <person name="Park S.Y."/>
            <person name="Proctor R.H."/>
            <person name="Regev A."/>
            <person name="Ruiz-Roldan M.C."/>
            <person name="Sain D."/>
            <person name="Sakthikumar S."/>
            <person name="Sykes S."/>
            <person name="Schwartz D.C."/>
            <person name="Turgeon B.G."/>
            <person name="Wapinski I."/>
            <person name="Yoder O."/>
            <person name="Young S."/>
            <person name="Zeng Q."/>
            <person name="Zhou S."/>
            <person name="Galagan J."/>
            <person name="Cuomo C.A."/>
            <person name="Kistler H.C."/>
            <person name="Rep M."/>
        </authorList>
    </citation>
    <scope>NUCLEOTIDE SEQUENCE [LARGE SCALE GENOMIC DNA]</scope>
    <source>
        <strain evidence="2">4287</strain>
    </source>
</reference>
<gene>
    <name evidence="2" type="ORF">FOXG_06779</name>
    <name evidence="3" type="ORF">FOXG_07341</name>
    <name evidence="4" type="ORF">FOXG_16366</name>
</gene>